<reference evidence="2 3" key="1">
    <citation type="submission" date="2016-10" db="EMBL/GenBank/DDBJ databases">
        <authorList>
            <person name="de Groot N.N."/>
        </authorList>
    </citation>
    <scope>NUCLEOTIDE SEQUENCE [LARGE SCALE GENOMIC DNA]</scope>
    <source>
        <strain evidence="2 3">DSM 6059</strain>
    </source>
</reference>
<evidence type="ECO:0000256" key="1">
    <source>
        <dbReference type="SAM" id="Phobius"/>
    </source>
</evidence>
<accession>A0A1I1EUD5</accession>
<dbReference type="STRING" id="1123010.SAMN02745724_00429"/>
<feature type="transmembrane region" description="Helical" evidence="1">
    <location>
        <begin position="126"/>
        <end position="148"/>
    </location>
</feature>
<keyword evidence="3" id="KW-1185">Reference proteome</keyword>
<keyword evidence="1" id="KW-0812">Transmembrane</keyword>
<evidence type="ECO:0000313" key="3">
    <source>
        <dbReference type="Proteomes" id="UP000198862"/>
    </source>
</evidence>
<dbReference type="AlphaFoldDB" id="A0A1I1EUD5"/>
<feature type="transmembrane region" description="Helical" evidence="1">
    <location>
        <begin position="94"/>
        <end position="114"/>
    </location>
</feature>
<dbReference type="OrthoDB" id="9931855at2"/>
<feature type="transmembrane region" description="Helical" evidence="1">
    <location>
        <begin position="52"/>
        <end position="73"/>
    </location>
</feature>
<organism evidence="2 3">
    <name type="scientific">Pseudoalteromonas denitrificans DSM 6059</name>
    <dbReference type="NCBI Taxonomy" id="1123010"/>
    <lineage>
        <taxon>Bacteria</taxon>
        <taxon>Pseudomonadati</taxon>
        <taxon>Pseudomonadota</taxon>
        <taxon>Gammaproteobacteria</taxon>
        <taxon>Alteromonadales</taxon>
        <taxon>Pseudoalteromonadaceae</taxon>
        <taxon>Pseudoalteromonas</taxon>
    </lineage>
</organism>
<sequence length="157" mass="17670">MERNQVTPKSFIFREIICSLLLGGIPCILMLQDSGVVGLVIFLKSMVPPNVLSYYLCFLVLSHFIFWFLNCYFYSPINSISQLKTRLHQISDQIGFSLIGVYRVIAGALLIAPPSMVIVEPTFNNFIFLGACYFLSISSIAISCYLSYWQSKTVTGI</sequence>
<feature type="transmembrane region" description="Helical" evidence="1">
    <location>
        <begin position="12"/>
        <end position="32"/>
    </location>
</feature>
<keyword evidence="1" id="KW-1133">Transmembrane helix</keyword>
<evidence type="ECO:0000313" key="2">
    <source>
        <dbReference type="EMBL" id="SFB90246.1"/>
    </source>
</evidence>
<dbReference type="EMBL" id="FOLO01000002">
    <property type="protein sequence ID" value="SFB90246.1"/>
    <property type="molecule type" value="Genomic_DNA"/>
</dbReference>
<proteinExistence type="predicted"/>
<name>A0A1I1EUD5_9GAMM</name>
<dbReference type="Proteomes" id="UP000198862">
    <property type="component" value="Unassembled WGS sequence"/>
</dbReference>
<dbReference type="RefSeq" id="WP_091979413.1">
    <property type="nucleotide sequence ID" value="NZ_FOLO01000002.1"/>
</dbReference>
<keyword evidence="1" id="KW-0472">Membrane</keyword>
<protein>
    <submittedName>
        <fullName evidence="2">Uncharacterized protein</fullName>
    </submittedName>
</protein>
<gene>
    <name evidence="2" type="ORF">SAMN02745724_00429</name>
</gene>